<evidence type="ECO:0000313" key="2">
    <source>
        <dbReference type="Proteomes" id="UP001174997"/>
    </source>
</evidence>
<proteinExistence type="predicted"/>
<dbReference type="AlphaFoldDB" id="A0AA40DBT4"/>
<protein>
    <submittedName>
        <fullName evidence="1">Uncharacterized protein</fullName>
    </submittedName>
</protein>
<accession>A0AA40DBT4</accession>
<reference evidence="1" key="1">
    <citation type="submission" date="2023-06" db="EMBL/GenBank/DDBJ databases">
        <title>Genome-scale phylogeny and comparative genomics of the fungal order Sordariales.</title>
        <authorList>
            <consortium name="Lawrence Berkeley National Laboratory"/>
            <person name="Hensen N."/>
            <person name="Bonometti L."/>
            <person name="Westerberg I."/>
            <person name="Brannstrom I.O."/>
            <person name="Guillou S."/>
            <person name="Cros-Aarteil S."/>
            <person name="Calhoun S."/>
            <person name="Haridas S."/>
            <person name="Kuo A."/>
            <person name="Mondo S."/>
            <person name="Pangilinan J."/>
            <person name="Riley R."/>
            <person name="Labutti K."/>
            <person name="Andreopoulos B."/>
            <person name="Lipzen A."/>
            <person name="Chen C."/>
            <person name="Yanf M."/>
            <person name="Daum C."/>
            <person name="Ng V."/>
            <person name="Clum A."/>
            <person name="Steindorff A."/>
            <person name="Ohm R."/>
            <person name="Martin F."/>
            <person name="Silar P."/>
            <person name="Natvig D."/>
            <person name="Lalanne C."/>
            <person name="Gautier V."/>
            <person name="Ament-Velasquez S.L."/>
            <person name="Kruys A."/>
            <person name="Hutchinson M.I."/>
            <person name="Powell A.J."/>
            <person name="Barry K."/>
            <person name="Miller A.N."/>
            <person name="Grigoriev I.V."/>
            <person name="Debuchy R."/>
            <person name="Gladieux P."/>
            <person name="Thoren M.H."/>
            <person name="Johannesson H."/>
        </authorList>
    </citation>
    <scope>NUCLEOTIDE SEQUENCE</scope>
    <source>
        <strain evidence="1">CBS 307.81</strain>
    </source>
</reference>
<dbReference type="EMBL" id="JAULSY010000060">
    <property type="protein sequence ID" value="KAK0668222.1"/>
    <property type="molecule type" value="Genomic_DNA"/>
</dbReference>
<sequence>MADTPFDKTSLEAKCTALSDAATAALGTISPAGTEHDEHPDDQIARGLPVKLSPARAFAARLAIFREHATQLAVCAQGAGAVLPRLGLGLDKAVEQAQRAFAGLKSDNKRDESALEFLSSLSRLFVFGTQLLTM</sequence>
<gene>
    <name evidence="1" type="ORF">QBC41DRAFT_322410</name>
</gene>
<organism evidence="1 2">
    <name type="scientific">Cercophora samala</name>
    <dbReference type="NCBI Taxonomy" id="330535"/>
    <lineage>
        <taxon>Eukaryota</taxon>
        <taxon>Fungi</taxon>
        <taxon>Dikarya</taxon>
        <taxon>Ascomycota</taxon>
        <taxon>Pezizomycotina</taxon>
        <taxon>Sordariomycetes</taxon>
        <taxon>Sordariomycetidae</taxon>
        <taxon>Sordariales</taxon>
        <taxon>Lasiosphaeriaceae</taxon>
        <taxon>Cercophora</taxon>
    </lineage>
</organism>
<dbReference type="Proteomes" id="UP001174997">
    <property type="component" value="Unassembled WGS sequence"/>
</dbReference>
<name>A0AA40DBT4_9PEZI</name>
<comment type="caution">
    <text evidence="1">The sequence shown here is derived from an EMBL/GenBank/DDBJ whole genome shotgun (WGS) entry which is preliminary data.</text>
</comment>
<keyword evidence="2" id="KW-1185">Reference proteome</keyword>
<evidence type="ECO:0000313" key="1">
    <source>
        <dbReference type="EMBL" id="KAK0668222.1"/>
    </source>
</evidence>